<gene>
    <name evidence="2" type="ORF">EYF80_013330</name>
</gene>
<evidence type="ECO:0000313" key="2">
    <source>
        <dbReference type="EMBL" id="TNN76465.1"/>
    </source>
</evidence>
<feature type="region of interest" description="Disordered" evidence="1">
    <location>
        <begin position="1"/>
        <end position="73"/>
    </location>
</feature>
<keyword evidence="3" id="KW-1185">Reference proteome</keyword>
<organism evidence="2 3">
    <name type="scientific">Liparis tanakae</name>
    <name type="common">Tanaka's snailfish</name>
    <dbReference type="NCBI Taxonomy" id="230148"/>
    <lineage>
        <taxon>Eukaryota</taxon>
        <taxon>Metazoa</taxon>
        <taxon>Chordata</taxon>
        <taxon>Craniata</taxon>
        <taxon>Vertebrata</taxon>
        <taxon>Euteleostomi</taxon>
        <taxon>Actinopterygii</taxon>
        <taxon>Neopterygii</taxon>
        <taxon>Teleostei</taxon>
        <taxon>Neoteleostei</taxon>
        <taxon>Acanthomorphata</taxon>
        <taxon>Eupercaria</taxon>
        <taxon>Perciformes</taxon>
        <taxon>Cottioidei</taxon>
        <taxon>Cottales</taxon>
        <taxon>Liparidae</taxon>
        <taxon>Liparis</taxon>
    </lineage>
</organism>
<comment type="caution">
    <text evidence="2">The sequence shown here is derived from an EMBL/GenBank/DDBJ whole genome shotgun (WGS) entry which is preliminary data.</text>
</comment>
<name>A0A4Z2IFR6_9TELE</name>
<accession>A0A4Z2IFR6</accession>
<dbReference type="Proteomes" id="UP000314294">
    <property type="component" value="Unassembled WGS sequence"/>
</dbReference>
<dbReference type="AlphaFoldDB" id="A0A4Z2IFR6"/>
<evidence type="ECO:0000313" key="3">
    <source>
        <dbReference type="Proteomes" id="UP000314294"/>
    </source>
</evidence>
<sequence>MEVERRSGRGISRAMDGSQGTTGGLFTTRSAEENPPPPPTVPSSHQTPADSKSHPSNPTLHATFYPGGCSSVG</sequence>
<dbReference type="EMBL" id="SRLO01000093">
    <property type="protein sequence ID" value="TNN76465.1"/>
    <property type="molecule type" value="Genomic_DNA"/>
</dbReference>
<protein>
    <submittedName>
        <fullName evidence="2">Uncharacterized protein</fullName>
    </submittedName>
</protein>
<proteinExistence type="predicted"/>
<reference evidence="2 3" key="1">
    <citation type="submission" date="2019-03" db="EMBL/GenBank/DDBJ databases">
        <title>First draft genome of Liparis tanakae, snailfish: a comprehensive survey of snailfish specific genes.</title>
        <authorList>
            <person name="Kim W."/>
            <person name="Song I."/>
            <person name="Jeong J.-H."/>
            <person name="Kim D."/>
            <person name="Kim S."/>
            <person name="Ryu S."/>
            <person name="Song J.Y."/>
            <person name="Lee S.K."/>
        </authorList>
    </citation>
    <scope>NUCLEOTIDE SEQUENCE [LARGE SCALE GENOMIC DNA]</scope>
    <source>
        <tissue evidence="2">Muscle</tissue>
    </source>
</reference>
<evidence type="ECO:0000256" key="1">
    <source>
        <dbReference type="SAM" id="MobiDB-lite"/>
    </source>
</evidence>